<dbReference type="InterPro" id="IPR013813">
    <property type="entry name" value="Endoribo_LPSP/chorism_mut-like"/>
</dbReference>
<dbReference type="AlphaFoldDB" id="A0A6J6NS51"/>
<dbReference type="Pfam" id="PF14588">
    <property type="entry name" value="YjgF_endoribonc"/>
    <property type="match status" value="1"/>
</dbReference>
<dbReference type="PANTHER" id="PTHR43760">
    <property type="entry name" value="ENDORIBONUCLEASE-RELATED"/>
    <property type="match status" value="1"/>
</dbReference>
<gene>
    <name evidence="2" type="ORF">UFOPK2399_00547</name>
</gene>
<dbReference type="InterPro" id="IPR035959">
    <property type="entry name" value="RutC-like_sf"/>
</dbReference>
<dbReference type="SUPFAM" id="SSF55298">
    <property type="entry name" value="YjgF-like"/>
    <property type="match status" value="1"/>
</dbReference>
<dbReference type="CDD" id="cd02199">
    <property type="entry name" value="YjgF_YER057c_UK114_like_1"/>
    <property type="match status" value="1"/>
</dbReference>
<feature type="domain" description="Endoribonuclease L-PSP/chorismate mutase-like" evidence="1">
    <location>
        <begin position="8"/>
        <end position="117"/>
    </location>
</feature>
<reference evidence="2" key="1">
    <citation type="submission" date="2020-05" db="EMBL/GenBank/DDBJ databases">
        <authorList>
            <person name="Chiriac C."/>
            <person name="Salcher M."/>
            <person name="Ghai R."/>
            <person name="Kavagutti S V."/>
        </authorList>
    </citation>
    <scope>NUCLEOTIDE SEQUENCE</scope>
</reference>
<evidence type="ECO:0000313" key="2">
    <source>
        <dbReference type="EMBL" id="CAB4688762.1"/>
    </source>
</evidence>
<protein>
    <submittedName>
        <fullName evidence="2">Unannotated protein</fullName>
    </submittedName>
</protein>
<accession>A0A6J6NS51</accession>
<name>A0A6J6NS51_9ZZZZ</name>
<dbReference type="EMBL" id="CAEZXP010000001">
    <property type="protein sequence ID" value="CAB4688762.1"/>
    <property type="molecule type" value="Genomic_DNA"/>
</dbReference>
<evidence type="ECO:0000259" key="1">
    <source>
        <dbReference type="Pfam" id="PF14588"/>
    </source>
</evidence>
<sequence length="130" mass="14177">MRRTARAGNLVYLSGNGPFRGTELVWKGKVGRDVSLEDAQAAAALTALNMIRVLRDEGYDLDRLRWVKALGMVNSDPSFVDQAAVVNGFSQTIVDVFGEEKGLHARSACGMASMPWDMAVEIEAICELET</sequence>
<proteinExistence type="predicted"/>
<dbReference type="Gene3D" id="3.30.1330.40">
    <property type="entry name" value="RutC-like"/>
    <property type="match status" value="1"/>
</dbReference>
<organism evidence="2">
    <name type="scientific">freshwater metagenome</name>
    <dbReference type="NCBI Taxonomy" id="449393"/>
    <lineage>
        <taxon>unclassified sequences</taxon>
        <taxon>metagenomes</taxon>
        <taxon>ecological metagenomes</taxon>
    </lineage>
</organism>
<dbReference type="PANTHER" id="PTHR43760:SF1">
    <property type="entry name" value="ENDORIBONUCLEASE L-PSP_CHORISMATE MUTASE-LIKE DOMAIN-CONTAINING PROTEIN"/>
    <property type="match status" value="1"/>
</dbReference>